<evidence type="ECO:0000256" key="8">
    <source>
        <dbReference type="ARBA" id="ARBA00047883"/>
    </source>
</evidence>
<proteinExistence type="inferred from homology"/>
<comment type="function">
    <text evidence="9">Condenses 4-methyl-5-(beta-hydroxyethyl)thiazole monophosphate (THZ-P) and 2-methyl-4-amino-5-hydroxymethyl pyrimidine pyrophosphate (HMP-PP) to form thiamine monophosphate (TMP).</text>
</comment>
<keyword evidence="3 9" id="KW-0479">Metal-binding</keyword>
<gene>
    <name evidence="9" type="primary">thiE</name>
    <name evidence="13" type="ORF">FOZ76_24795</name>
</gene>
<evidence type="ECO:0000256" key="11">
    <source>
        <dbReference type="RuleBase" id="RU004253"/>
    </source>
</evidence>
<feature type="binding site" evidence="9">
    <location>
        <begin position="161"/>
        <end position="163"/>
    </location>
    <ligand>
        <name>2-[(2R,5Z)-2-carboxy-4-methylthiazol-5(2H)-ylidene]ethyl phosphate</name>
        <dbReference type="ChEBI" id="CHEBI:62899"/>
    </ligand>
</feature>
<dbReference type="GO" id="GO:0000287">
    <property type="term" value="F:magnesium ion binding"/>
    <property type="evidence" value="ECO:0007669"/>
    <property type="project" value="UniProtKB-UniRule"/>
</dbReference>
<feature type="binding site" evidence="9">
    <location>
        <position position="134"/>
    </location>
    <ligand>
        <name>4-amino-2-methyl-5-(diphosphooxymethyl)pyrimidine</name>
        <dbReference type="ChEBI" id="CHEBI:57841"/>
    </ligand>
</feature>
<dbReference type="Pfam" id="PF02581">
    <property type="entry name" value="TMP-TENI"/>
    <property type="match status" value="1"/>
</dbReference>
<feature type="binding site" evidence="9">
    <location>
        <position position="115"/>
    </location>
    <ligand>
        <name>Mg(2+)</name>
        <dbReference type="ChEBI" id="CHEBI:18420"/>
    </ligand>
</feature>
<comment type="pathway">
    <text evidence="1 9 11">Cofactor biosynthesis; thiamine diphosphate biosynthesis; thiamine phosphate from 4-amino-2-methyl-5-diphosphomethylpyrimidine and 4-methyl-5-(2-phosphoethyl)-thiazole: step 1/1.</text>
</comment>
<dbReference type="SUPFAM" id="SSF51391">
    <property type="entry name" value="Thiamin phosphate synthase"/>
    <property type="match status" value="1"/>
</dbReference>
<dbReference type="GO" id="GO:0009229">
    <property type="term" value="P:thiamine diphosphate biosynthetic process"/>
    <property type="evidence" value="ECO:0007669"/>
    <property type="project" value="UniProtKB-UniRule"/>
</dbReference>
<evidence type="ECO:0000256" key="10">
    <source>
        <dbReference type="RuleBase" id="RU003826"/>
    </source>
</evidence>
<keyword evidence="14" id="KW-1185">Reference proteome</keyword>
<evidence type="ECO:0000256" key="6">
    <source>
        <dbReference type="ARBA" id="ARBA00047334"/>
    </source>
</evidence>
<dbReference type="InterPro" id="IPR034291">
    <property type="entry name" value="TMP_synthase"/>
</dbReference>
<dbReference type="HAMAP" id="MF_00097">
    <property type="entry name" value="TMP_synthase"/>
    <property type="match status" value="1"/>
</dbReference>
<evidence type="ECO:0000256" key="7">
    <source>
        <dbReference type="ARBA" id="ARBA00047851"/>
    </source>
</evidence>
<dbReference type="CDD" id="cd00564">
    <property type="entry name" value="TMP_TenI"/>
    <property type="match status" value="1"/>
</dbReference>
<comment type="similarity">
    <text evidence="9 10">Belongs to the thiamine-phosphate synthase family.</text>
</comment>
<evidence type="ECO:0000256" key="3">
    <source>
        <dbReference type="ARBA" id="ARBA00022723"/>
    </source>
</evidence>
<feature type="domain" description="Thiamine phosphate synthase/TenI" evidence="12">
    <location>
        <begin position="34"/>
        <end position="224"/>
    </location>
</feature>
<dbReference type="GO" id="GO:0005737">
    <property type="term" value="C:cytoplasm"/>
    <property type="evidence" value="ECO:0007669"/>
    <property type="project" value="TreeGrafter"/>
</dbReference>
<feature type="binding site" evidence="9">
    <location>
        <position position="202"/>
    </location>
    <ligand>
        <name>2-[(2R,5Z)-2-carboxy-4-methylthiazol-5(2H)-ylidene]ethyl phosphate</name>
        <dbReference type="ChEBI" id="CHEBI:62899"/>
    </ligand>
</feature>
<comment type="caution">
    <text evidence="13">The sequence shown here is derived from an EMBL/GenBank/DDBJ whole genome shotgun (WGS) entry which is preliminary data.</text>
</comment>
<dbReference type="PANTHER" id="PTHR20857">
    <property type="entry name" value="THIAMINE-PHOSPHATE PYROPHOSPHORYLASE"/>
    <property type="match status" value="1"/>
</dbReference>
<keyword evidence="5 9" id="KW-0784">Thiamine biosynthesis</keyword>
<dbReference type="InterPro" id="IPR013785">
    <property type="entry name" value="Aldolase_TIM"/>
</dbReference>
<comment type="cofactor">
    <cofactor evidence="9">
        <name>Mg(2+)</name>
        <dbReference type="ChEBI" id="CHEBI:18420"/>
    </cofactor>
    <text evidence="9">Binds 1 Mg(2+) ion per subunit.</text>
</comment>
<reference evidence="13 14" key="1">
    <citation type="submission" date="2019-07" db="EMBL/GenBank/DDBJ databases">
        <title>Qingshengfaniella alkalisoli gen. nov., sp. nov., isolated from saline soil.</title>
        <authorList>
            <person name="Xu L."/>
            <person name="Huang X.-X."/>
            <person name="Sun J.-Q."/>
        </authorList>
    </citation>
    <scope>NUCLEOTIDE SEQUENCE [LARGE SCALE GENOMIC DNA]</scope>
    <source>
        <strain evidence="13 14">DSM 27279</strain>
    </source>
</reference>
<dbReference type="Proteomes" id="UP000318405">
    <property type="component" value="Unassembled WGS sequence"/>
</dbReference>
<comment type="catalytic activity">
    <reaction evidence="8 9 10">
        <text>2-[(2R,5Z)-2-carboxy-4-methylthiazol-5(2H)-ylidene]ethyl phosphate + 4-amino-2-methyl-5-(diphosphooxymethyl)pyrimidine + 2 H(+) = thiamine phosphate + CO2 + diphosphate</text>
        <dbReference type="Rhea" id="RHEA:47844"/>
        <dbReference type="ChEBI" id="CHEBI:15378"/>
        <dbReference type="ChEBI" id="CHEBI:16526"/>
        <dbReference type="ChEBI" id="CHEBI:33019"/>
        <dbReference type="ChEBI" id="CHEBI:37575"/>
        <dbReference type="ChEBI" id="CHEBI:57841"/>
        <dbReference type="ChEBI" id="CHEBI:62899"/>
        <dbReference type="EC" id="2.5.1.3"/>
    </reaction>
</comment>
<dbReference type="Gene3D" id="3.20.20.70">
    <property type="entry name" value="Aldolase class I"/>
    <property type="match status" value="1"/>
</dbReference>
<comment type="catalytic activity">
    <reaction evidence="7 9 10">
        <text>2-(2-carboxy-4-methylthiazol-5-yl)ethyl phosphate + 4-amino-2-methyl-5-(diphosphooxymethyl)pyrimidine + 2 H(+) = thiamine phosphate + CO2 + diphosphate</text>
        <dbReference type="Rhea" id="RHEA:47848"/>
        <dbReference type="ChEBI" id="CHEBI:15378"/>
        <dbReference type="ChEBI" id="CHEBI:16526"/>
        <dbReference type="ChEBI" id="CHEBI:33019"/>
        <dbReference type="ChEBI" id="CHEBI:37575"/>
        <dbReference type="ChEBI" id="CHEBI:57841"/>
        <dbReference type="ChEBI" id="CHEBI:62890"/>
        <dbReference type="EC" id="2.5.1.3"/>
    </reaction>
</comment>
<dbReference type="GO" id="GO:0004789">
    <property type="term" value="F:thiamine-phosphate diphosphorylase activity"/>
    <property type="evidence" value="ECO:0007669"/>
    <property type="project" value="UniProtKB-UniRule"/>
</dbReference>
<keyword evidence="2 9" id="KW-0808">Transferase</keyword>
<dbReference type="OrthoDB" id="9810880at2"/>
<evidence type="ECO:0000313" key="14">
    <source>
        <dbReference type="Proteomes" id="UP000318405"/>
    </source>
</evidence>
<feature type="binding site" evidence="9">
    <location>
        <position position="95"/>
    </location>
    <ligand>
        <name>4-amino-2-methyl-5-(diphosphooxymethyl)pyrimidine</name>
        <dbReference type="ChEBI" id="CHEBI:57841"/>
    </ligand>
</feature>
<name>A0A556A7I6_9BURK</name>
<evidence type="ECO:0000256" key="4">
    <source>
        <dbReference type="ARBA" id="ARBA00022842"/>
    </source>
</evidence>
<evidence type="ECO:0000256" key="2">
    <source>
        <dbReference type="ARBA" id="ARBA00022679"/>
    </source>
</evidence>
<evidence type="ECO:0000256" key="1">
    <source>
        <dbReference type="ARBA" id="ARBA00005165"/>
    </source>
</evidence>
<dbReference type="RefSeq" id="WP_143950971.1">
    <property type="nucleotide sequence ID" value="NZ_BAABMB010000005.1"/>
</dbReference>
<feature type="binding site" evidence="9">
    <location>
        <position position="96"/>
    </location>
    <ligand>
        <name>Mg(2+)</name>
        <dbReference type="ChEBI" id="CHEBI:18420"/>
    </ligand>
</feature>
<sequence>MTLPPPHEAAGGRARTASAPLGLRDPAVRGVVGLYGLTPEWDDTARLLDAIAQAVRGGMQALQFRRKHLDDAARLAQGRSLRAACRQHGIAFIVNDDWRLALELEADGVHLGRDDAEQATVRRLADEGMVVGVSCYNELDRVRAAIDAGAASVGMGAVYPSSTKPGAVRVSLETLRAARRLCEDAARAAGQPRRVGVIAIGGITPGNAAPVAAAGADALALITGLFEAADVEAAARATMAAMAPR</sequence>
<evidence type="ECO:0000256" key="5">
    <source>
        <dbReference type="ARBA" id="ARBA00022977"/>
    </source>
</evidence>
<dbReference type="AlphaFoldDB" id="A0A556A7I6"/>
<keyword evidence="4 9" id="KW-0460">Magnesium</keyword>
<dbReference type="PANTHER" id="PTHR20857:SF15">
    <property type="entry name" value="THIAMINE-PHOSPHATE SYNTHASE"/>
    <property type="match status" value="1"/>
</dbReference>
<dbReference type="NCBIfam" id="TIGR00693">
    <property type="entry name" value="thiE"/>
    <property type="match status" value="1"/>
</dbReference>
<dbReference type="InterPro" id="IPR022998">
    <property type="entry name" value="ThiamineP_synth_TenI"/>
</dbReference>
<protein>
    <recommendedName>
        <fullName evidence="9">Thiamine-phosphate synthase</fullName>
        <shortName evidence="9">TP synthase</shortName>
        <shortName evidence="9">TPS</shortName>
        <ecNumber evidence="9">2.5.1.3</ecNumber>
    </recommendedName>
    <alternativeName>
        <fullName evidence="9">Thiamine-phosphate pyrophosphorylase</fullName>
        <shortName evidence="9">TMP pyrophosphorylase</shortName>
        <shortName evidence="9">TMP-PPase</shortName>
    </alternativeName>
</protein>
<evidence type="ECO:0000256" key="9">
    <source>
        <dbReference type="HAMAP-Rule" id="MF_00097"/>
    </source>
</evidence>
<dbReference type="InterPro" id="IPR036206">
    <property type="entry name" value="ThiamineP_synth_sf"/>
</dbReference>
<feature type="binding site" evidence="9">
    <location>
        <position position="164"/>
    </location>
    <ligand>
        <name>4-amino-2-methyl-5-(diphosphooxymethyl)pyrimidine</name>
        <dbReference type="ChEBI" id="CHEBI:57841"/>
    </ligand>
</feature>
<dbReference type="GO" id="GO:0009228">
    <property type="term" value="P:thiamine biosynthetic process"/>
    <property type="evidence" value="ECO:0007669"/>
    <property type="project" value="UniProtKB-KW"/>
</dbReference>
<evidence type="ECO:0000259" key="12">
    <source>
        <dbReference type="Pfam" id="PF02581"/>
    </source>
</evidence>
<accession>A0A556A7I6</accession>
<dbReference type="EC" id="2.5.1.3" evidence="9"/>
<feature type="binding site" evidence="9">
    <location>
        <begin position="63"/>
        <end position="67"/>
    </location>
    <ligand>
        <name>4-amino-2-methyl-5-(diphosphooxymethyl)pyrimidine</name>
        <dbReference type="ChEBI" id="CHEBI:57841"/>
    </ligand>
</feature>
<dbReference type="UniPathway" id="UPA00060">
    <property type="reaction ID" value="UER00141"/>
</dbReference>
<dbReference type="EMBL" id="VLTJ01000042">
    <property type="protein sequence ID" value="TSH88855.1"/>
    <property type="molecule type" value="Genomic_DNA"/>
</dbReference>
<organism evidence="13 14">
    <name type="scientific">Verticiella sediminum</name>
    <dbReference type="NCBI Taxonomy" id="1247510"/>
    <lineage>
        <taxon>Bacteria</taxon>
        <taxon>Pseudomonadati</taxon>
        <taxon>Pseudomonadota</taxon>
        <taxon>Betaproteobacteria</taxon>
        <taxon>Burkholderiales</taxon>
        <taxon>Alcaligenaceae</taxon>
        <taxon>Verticiella</taxon>
    </lineage>
</organism>
<comment type="catalytic activity">
    <reaction evidence="6 9 10">
        <text>4-methyl-5-(2-phosphooxyethyl)-thiazole + 4-amino-2-methyl-5-(diphosphooxymethyl)pyrimidine + H(+) = thiamine phosphate + diphosphate</text>
        <dbReference type="Rhea" id="RHEA:22328"/>
        <dbReference type="ChEBI" id="CHEBI:15378"/>
        <dbReference type="ChEBI" id="CHEBI:33019"/>
        <dbReference type="ChEBI" id="CHEBI:37575"/>
        <dbReference type="ChEBI" id="CHEBI:57841"/>
        <dbReference type="ChEBI" id="CHEBI:58296"/>
        <dbReference type="EC" id="2.5.1.3"/>
    </reaction>
</comment>
<feature type="binding site" evidence="9">
    <location>
        <begin position="222"/>
        <end position="223"/>
    </location>
    <ligand>
        <name>2-[(2R,5Z)-2-carboxy-4-methylthiazol-5(2H)-ylidene]ethyl phosphate</name>
        <dbReference type="ChEBI" id="CHEBI:62899"/>
    </ligand>
</feature>
<evidence type="ECO:0000313" key="13">
    <source>
        <dbReference type="EMBL" id="TSH88855.1"/>
    </source>
</evidence>